<evidence type="ECO:0000313" key="4">
    <source>
        <dbReference type="Proteomes" id="UP001318760"/>
    </source>
</evidence>
<dbReference type="EMBL" id="LIWG01000001">
    <property type="protein sequence ID" value="MBE3607416.1"/>
    <property type="molecule type" value="Genomic_DNA"/>
</dbReference>
<dbReference type="Proteomes" id="UP001318760">
    <property type="component" value="Unassembled WGS sequence"/>
</dbReference>
<accession>A0AAW3ZUB1</accession>
<gene>
    <name evidence="1" type="ORF">CCAL12919_07900</name>
    <name evidence="2" type="ORF">CCAL9337_01555</name>
</gene>
<name>A0AAW3ZUB1_9BACT</name>
<sequence>MSYNAQSRKFDKNILITLSVNLLTLKYFLAKIALFNEVVANAHNSGGV</sequence>
<organism evidence="2 3">
    <name type="scientific">Campylobacter californiensis</name>
    <dbReference type="NCBI Taxonomy" id="1032243"/>
    <lineage>
        <taxon>Bacteria</taxon>
        <taxon>Pseudomonadati</taxon>
        <taxon>Campylobacterota</taxon>
        <taxon>Epsilonproteobacteria</taxon>
        <taxon>Campylobacterales</taxon>
        <taxon>Campylobacteraceae</taxon>
        <taxon>Campylobacter</taxon>
    </lineage>
</organism>
<dbReference type="AlphaFoldDB" id="A0AAW3ZUB1"/>
<dbReference type="Proteomes" id="UP000650616">
    <property type="component" value="Unassembled WGS sequence"/>
</dbReference>
<dbReference type="RefSeq" id="WP_169937950.1">
    <property type="nucleotide sequence ID" value="NZ_CP012545.1"/>
</dbReference>
<keyword evidence="3" id="KW-1185">Reference proteome</keyword>
<reference evidence="1 4" key="2">
    <citation type="submission" date="2020-10" db="EMBL/GenBank/DDBJ databases">
        <title>Campylobacter californiensis sp. nov. isolated from cattle and feral swine in California.</title>
        <authorList>
            <person name="Miller W.G."/>
        </authorList>
    </citation>
    <scope>NUCLEOTIDE SEQUENCE [LARGE SCALE GENOMIC DNA]</scope>
    <source>
        <strain evidence="1 4">RM12919</strain>
    </source>
</reference>
<dbReference type="EMBL" id="JADBHS010000016">
    <property type="protein sequence ID" value="MBE2987041.1"/>
    <property type="molecule type" value="Genomic_DNA"/>
</dbReference>
<comment type="caution">
    <text evidence="2">The sequence shown here is derived from an EMBL/GenBank/DDBJ whole genome shotgun (WGS) entry which is preliminary data.</text>
</comment>
<protein>
    <submittedName>
        <fullName evidence="2">Uncharacterized protein</fullName>
    </submittedName>
</protein>
<reference evidence="2 3" key="1">
    <citation type="submission" date="2015-08" db="EMBL/GenBank/DDBJ databases">
        <title>Comparative genomics of the Campylobacter concisus group.</title>
        <authorList>
            <person name="Yee E."/>
            <person name="Chapman M.H."/>
            <person name="Huynh S."/>
            <person name="Bono J.L."/>
            <person name="On S.L."/>
            <person name="St Leger J."/>
            <person name="Foster G."/>
            <person name="Parker C.T."/>
            <person name="Miller W.G."/>
        </authorList>
    </citation>
    <scope>NUCLEOTIDE SEQUENCE [LARGE SCALE GENOMIC DNA]</scope>
    <source>
        <strain evidence="2 3">RM9337</strain>
    </source>
</reference>
<evidence type="ECO:0000313" key="1">
    <source>
        <dbReference type="EMBL" id="MBE2987041.1"/>
    </source>
</evidence>
<evidence type="ECO:0000313" key="3">
    <source>
        <dbReference type="Proteomes" id="UP000650616"/>
    </source>
</evidence>
<evidence type="ECO:0000313" key="2">
    <source>
        <dbReference type="EMBL" id="MBE3607416.1"/>
    </source>
</evidence>
<proteinExistence type="predicted"/>